<name>S3LBF5_9SPIR</name>
<dbReference type="InterPro" id="IPR018774">
    <property type="entry name" value="Phage_Mu_GpT"/>
</dbReference>
<comment type="caution">
    <text evidence="2">The sequence shown here is derived from an EMBL/GenBank/DDBJ whole genome shotgun (WGS) entry which is preliminary data.</text>
</comment>
<dbReference type="HOGENOM" id="CLU_070805_0_0_12"/>
<gene>
    <name evidence="2" type="ORF">HMPREF1222_00027</name>
</gene>
<dbReference type="Pfam" id="PF10124">
    <property type="entry name" value="Mu-like_gpT"/>
    <property type="match status" value="1"/>
</dbReference>
<dbReference type="GeneID" id="301460252"/>
<sequence>MMIKDSTLQGLRTMVRAEFRQAFDAALNREDYKELVTIVTSNTKSNSYAWLGSFPHMREWVGDRVINDMKEFSYAIENKKYEATLGIDRTDIEDDNLGQYRVLAQTQGQETVDFFWRQIAKLITDGFTALCYDGQNFFDTDHPVYEKPDGTGSNTQTSNILGAGSGKPWFLLDLNRPLKPFIMQERFAPEFDEIKDTQNETVFMKDKYLYGIRFRGNWGYGLWQQAVASKEALTADNFQKAYGMMETFKRDGGDPLGLRPTHLIVDASNRAAAESILLKQNLSGGESNINYNRVKLIVCHWM</sequence>
<protein>
    <recommendedName>
        <fullName evidence="1">Bacteriophage Mu GpT domain-containing protein</fullName>
    </recommendedName>
</protein>
<accession>S3LBF5</accession>
<proteinExistence type="predicted"/>
<reference evidence="2 3" key="1">
    <citation type="submission" date="2013-04" db="EMBL/GenBank/DDBJ databases">
        <title>The Genome Sequence of Treponema vincentii F0403.</title>
        <authorList>
            <consortium name="The Broad Institute Genomics Platform"/>
            <person name="Earl A."/>
            <person name="Ward D."/>
            <person name="Feldgarden M."/>
            <person name="Gevers D."/>
            <person name="Leonetti C."/>
            <person name="Izard J."/>
            <person name="Walker B."/>
            <person name="Young S."/>
            <person name="Zeng Q."/>
            <person name="Gargeya S."/>
            <person name="Fitzgerald M."/>
            <person name="Haas B."/>
            <person name="Abouelleil A."/>
            <person name="Allen A.W."/>
            <person name="Alvarado L."/>
            <person name="Arachchi H.M."/>
            <person name="Berlin A.M."/>
            <person name="Chapman S.B."/>
            <person name="Gainer-Dewar J."/>
            <person name="Goldberg J."/>
            <person name="Griggs A."/>
            <person name="Gujja S."/>
            <person name="Hansen M."/>
            <person name="Howarth C."/>
            <person name="Imamovic A."/>
            <person name="Ireland A."/>
            <person name="Larimer J."/>
            <person name="McCowan C."/>
            <person name="Murphy C."/>
            <person name="Pearson M."/>
            <person name="Poon T.W."/>
            <person name="Priest M."/>
            <person name="Roberts A."/>
            <person name="Saif S."/>
            <person name="Shea T."/>
            <person name="Sisk P."/>
            <person name="Sykes S."/>
            <person name="Wortman J."/>
            <person name="Nusbaum C."/>
            <person name="Birren B."/>
        </authorList>
    </citation>
    <scope>NUCLEOTIDE SEQUENCE [LARGE SCALE GENOMIC DNA]</scope>
    <source>
        <strain evidence="2 3">F0403</strain>
    </source>
</reference>
<dbReference type="RefSeq" id="WP_016517675.1">
    <property type="nucleotide sequence ID" value="NZ_KE332512.1"/>
</dbReference>
<keyword evidence="3" id="KW-1185">Reference proteome</keyword>
<evidence type="ECO:0000313" key="2">
    <source>
        <dbReference type="EMBL" id="EPF47768.1"/>
    </source>
</evidence>
<evidence type="ECO:0000313" key="3">
    <source>
        <dbReference type="Proteomes" id="UP000014605"/>
    </source>
</evidence>
<evidence type="ECO:0000259" key="1">
    <source>
        <dbReference type="Pfam" id="PF10124"/>
    </source>
</evidence>
<dbReference type="EMBL" id="ATFC01000001">
    <property type="protein sequence ID" value="EPF47768.1"/>
    <property type="molecule type" value="Genomic_DNA"/>
</dbReference>
<feature type="domain" description="Bacteriophage Mu GpT" evidence="1">
    <location>
        <begin position="8"/>
        <end position="302"/>
    </location>
</feature>
<dbReference type="PATRIC" id="fig|1125702.3.peg.27"/>
<organism evidence="2 3">
    <name type="scientific">Treponema vincentii F0403</name>
    <dbReference type="NCBI Taxonomy" id="1125702"/>
    <lineage>
        <taxon>Bacteria</taxon>
        <taxon>Pseudomonadati</taxon>
        <taxon>Spirochaetota</taxon>
        <taxon>Spirochaetia</taxon>
        <taxon>Spirochaetales</taxon>
        <taxon>Treponemataceae</taxon>
        <taxon>Treponema</taxon>
    </lineage>
</organism>
<dbReference type="Proteomes" id="UP000014605">
    <property type="component" value="Unassembled WGS sequence"/>
</dbReference>
<dbReference type="AlphaFoldDB" id="S3LBF5"/>